<keyword evidence="1" id="KW-0472">Membrane</keyword>
<feature type="transmembrane region" description="Helical" evidence="1">
    <location>
        <begin position="6"/>
        <end position="23"/>
    </location>
</feature>
<evidence type="ECO:0000259" key="2">
    <source>
        <dbReference type="PROSITE" id="PS50234"/>
    </source>
</evidence>
<dbReference type="InterPro" id="IPR036465">
    <property type="entry name" value="vWFA_dom_sf"/>
</dbReference>
<protein>
    <recommendedName>
        <fullName evidence="2">VWFA domain-containing protein</fullName>
    </recommendedName>
</protein>
<dbReference type="Gene3D" id="3.40.50.410">
    <property type="entry name" value="von Willebrand factor, type A domain"/>
    <property type="match status" value="1"/>
</dbReference>
<keyword evidence="4" id="KW-1185">Reference proteome</keyword>
<gene>
    <name evidence="3" type="ORF">MAMT_01284</name>
</gene>
<evidence type="ECO:0000313" key="3">
    <source>
        <dbReference type="EMBL" id="VVM06572.1"/>
    </source>
</evidence>
<accession>A0A5E6MAJ3</accession>
<feature type="transmembrane region" description="Helical" evidence="1">
    <location>
        <begin position="57"/>
        <end position="80"/>
    </location>
</feature>
<keyword evidence="1" id="KW-1133">Transmembrane helix</keyword>
<reference evidence="3 4" key="1">
    <citation type="submission" date="2019-09" db="EMBL/GenBank/DDBJ databases">
        <authorList>
            <person name="Cremers G."/>
        </authorList>
    </citation>
    <scope>NUCLEOTIDE SEQUENCE [LARGE SCALE GENOMIC DNA]</scope>
    <source>
        <strain evidence="3">4A</strain>
    </source>
</reference>
<sequence length="358" mass="40374">MNRESAWYVAELLGPITIWFWLWKRSRKRPVAWSRHGGLTLYAETLLALPRREKVRLLLAELLPLFLLWVAWAALLSVIWRIGAHRELAPAADWERRLVLVDDLSGSMQGKKEESLRQANLRFLASSRGSAGRRVRVGLIEFSGSAAVRLPLVPLARGEEERELNVRLQRVVQSVSTKDPGMGMGTELGMGIWAGLEAIVRSGRWKDAILLRHWRETQEALGRGARLADGAALRKIFGNHSDAAIVAFTDGMVRNESLPTARVLEFARALGVRSYCLSVEELPAEIATNAYRTMTRIDPENEEGFQSLYEEIARKETRPRMEWKLTERSPWEGGLFALACAALVGSVWFRDRAIPRGP</sequence>
<name>A0A5E6MAJ3_9BACT</name>
<proteinExistence type="predicted"/>
<organism evidence="3 4">
    <name type="scientific">Methylacidimicrobium tartarophylax</name>
    <dbReference type="NCBI Taxonomy" id="1041768"/>
    <lineage>
        <taxon>Bacteria</taxon>
        <taxon>Pseudomonadati</taxon>
        <taxon>Verrucomicrobiota</taxon>
        <taxon>Methylacidimicrobium</taxon>
    </lineage>
</organism>
<dbReference type="RefSeq" id="WP_142660138.1">
    <property type="nucleotide sequence ID" value="NZ_CABFVA020000069.1"/>
</dbReference>
<evidence type="ECO:0000256" key="1">
    <source>
        <dbReference type="SAM" id="Phobius"/>
    </source>
</evidence>
<dbReference type="InterPro" id="IPR002035">
    <property type="entry name" value="VWF_A"/>
</dbReference>
<dbReference type="AlphaFoldDB" id="A0A5E6MAJ3"/>
<evidence type="ECO:0000313" key="4">
    <source>
        <dbReference type="Proteomes" id="UP000334923"/>
    </source>
</evidence>
<dbReference type="PROSITE" id="PS50234">
    <property type="entry name" value="VWFA"/>
    <property type="match status" value="1"/>
</dbReference>
<dbReference type="CDD" id="cd00198">
    <property type="entry name" value="vWFA"/>
    <property type="match status" value="1"/>
</dbReference>
<dbReference type="SUPFAM" id="SSF53300">
    <property type="entry name" value="vWA-like"/>
    <property type="match status" value="1"/>
</dbReference>
<keyword evidence="1" id="KW-0812">Transmembrane</keyword>
<dbReference type="EMBL" id="CABFVA020000069">
    <property type="protein sequence ID" value="VVM06572.1"/>
    <property type="molecule type" value="Genomic_DNA"/>
</dbReference>
<dbReference type="OrthoDB" id="9819509at2"/>
<feature type="domain" description="VWFA" evidence="2">
    <location>
        <begin position="97"/>
        <end position="312"/>
    </location>
</feature>
<dbReference type="Proteomes" id="UP000334923">
    <property type="component" value="Unassembled WGS sequence"/>
</dbReference>